<gene>
    <name evidence="1" type="ORF">A9K55_008741</name>
</gene>
<name>A0A2H4SHP6_CORMI</name>
<reference evidence="1 2" key="1">
    <citation type="journal article" date="2017" name="BMC Genomics">
        <title>Chromosome level assembly and secondary metabolite potential of the parasitic fungus Cordyceps militaris.</title>
        <authorList>
            <person name="Kramer G.J."/>
            <person name="Nodwell J.R."/>
        </authorList>
    </citation>
    <scope>NUCLEOTIDE SEQUENCE [LARGE SCALE GENOMIC DNA]</scope>
    <source>
        <strain evidence="1 2">ATCC 34164</strain>
    </source>
</reference>
<dbReference type="VEuPathDB" id="FungiDB:A9K55_008741"/>
<dbReference type="EMBL" id="CP023324">
    <property type="protein sequence ID" value="ATY62619.1"/>
    <property type="molecule type" value="Genomic_DNA"/>
</dbReference>
<dbReference type="VEuPathDB" id="FungiDB:CCM_06449"/>
<dbReference type="Proteomes" id="UP000323067">
    <property type="component" value="Chromosome vii"/>
</dbReference>
<evidence type="ECO:0000313" key="1">
    <source>
        <dbReference type="EMBL" id="ATY62619.1"/>
    </source>
</evidence>
<sequence length="279" mass="30788">MANEVKNYFLAPSWDYSPSSQPSVTVCLWNFVSSPTKMVPPLAAATARPTASDIGETTKQGFEWLRERNKESKIGIWTKFLATLFPGLDVDVGIHGAKTAQNLFTFETMVTKEAYPSDEYLQRMVSHGPVRKYLERFDFKRPVYVVVGTKEVSKANVKHVATRSLGADLRLSADLTMTGTPASLGPEASTAHSRRDMTGFQDSSDFVFAFRLRKLVIDPQFNISSYDDAKGGVLGDDAENSNRIPIVRLEKTDSTAPAVGGRQEIVEEGNEQVSVTLLI</sequence>
<proteinExistence type="predicted"/>
<dbReference type="OrthoDB" id="4500473at2759"/>
<evidence type="ECO:0000313" key="2">
    <source>
        <dbReference type="Proteomes" id="UP000323067"/>
    </source>
</evidence>
<dbReference type="AlphaFoldDB" id="A0A2H4SHP6"/>
<organism evidence="1 2">
    <name type="scientific">Cordyceps militaris</name>
    <name type="common">Caterpillar fungus</name>
    <name type="synonym">Clavaria militaris</name>
    <dbReference type="NCBI Taxonomy" id="73501"/>
    <lineage>
        <taxon>Eukaryota</taxon>
        <taxon>Fungi</taxon>
        <taxon>Dikarya</taxon>
        <taxon>Ascomycota</taxon>
        <taxon>Pezizomycotina</taxon>
        <taxon>Sordariomycetes</taxon>
        <taxon>Hypocreomycetidae</taxon>
        <taxon>Hypocreales</taxon>
        <taxon>Cordycipitaceae</taxon>
        <taxon>Cordyceps</taxon>
    </lineage>
</organism>
<accession>A0A2H4SHP6</accession>
<protein>
    <submittedName>
        <fullName evidence="1">Uncharacterized protein</fullName>
    </submittedName>
</protein>